<reference evidence="2" key="1">
    <citation type="journal article" date="2017" name="bioRxiv">
        <title>Conservation of a gene cluster reveals novel cercosporin biosynthetic mechanisms and extends production to the genus Colletotrichum.</title>
        <authorList>
            <person name="de Jonge R."/>
            <person name="Ebert M.K."/>
            <person name="Huitt-Roehl C.R."/>
            <person name="Pal P."/>
            <person name="Suttle J.C."/>
            <person name="Spanner R.E."/>
            <person name="Neubauer J.D."/>
            <person name="Jurick W.M.II."/>
            <person name="Stott K.A."/>
            <person name="Secor G.A."/>
            <person name="Thomma B.P.H.J."/>
            <person name="Van de Peer Y."/>
            <person name="Townsend C.A."/>
            <person name="Bolton M.D."/>
        </authorList>
    </citation>
    <scope>NUCLEOTIDE SEQUENCE [LARGE SCALE GENOMIC DNA]</scope>
    <source>
        <strain evidence="2">CBS538.71</strain>
    </source>
</reference>
<proteinExistence type="predicted"/>
<dbReference type="InterPro" id="IPR016161">
    <property type="entry name" value="Ald_DH/histidinol_DH"/>
</dbReference>
<dbReference type="PANTHER" id="PTHR43111">
    <property type="entry name" value="ALDEHYDE DEHYDROGENASE B-RELATED"/>
    <property type="match status" value="1"/>
</dbReference>
<dbReference type="AlphaFoldDB" id="A0A2S6CDJ6"/>
<accession>A0A2S6CDJ6</accession>
<dbReference type="InterPro" id="IPR016163">
    <property type="entry name" value="Ald_DH_C"/>
</dbReference>
<dbReference type="Gene3D" id="3.40.605.10">
    <property type="entry name" value="Aldehyde Dehydrogenase, Chain A, domain 1"/>
    <property type="match status" value="1"/>
</dbReference>
<evidence type="ECO:0008006" key="3">
    <source>
        <dbReference type="Google" id="ProtNLM"/>
    </source>
</evidence>
<protein>
    <recommendedName>
        <fullName evidence="3">Aldehyde dehydrogenase domain-containing protein</fullName>
    </recommendedName>
</protein>
<sequence>MAPAFPRVQAAAIDGRYENVFHRQVQLERLCKAVSDNVEEIKKAIASDSGSSPAEVAVEYHETLSAVKRDYATLDHKAALEQEYLIANGQMRRIGGSQLELLPLSAALAAGNVVILLLENKLRAVPSLLRKLLSEALDADGFAIASKPVQSDELPKSAMRVLQSGIEGSPRANQLTSAARAPVLAVVDRTANVQHAAQEIVAARSSFCGSSPYAPDVVLVNEFAKKDFLQAVISAAIEIGHAPETKGKTLSSTEISHPTDLLRKSDRGLRVVSREKNFAVVELSSRDAVLSVKLPASVLAVYAIKSWDDAIDLIGSRTTKPLLAAYHFSHARTGKYLSQFIASEASFVNHVPRELLLGPPAVSGRQSALGHRYSIDSFTISRPVQIKASSESVRIAGILATSSSDVAQKLITEAASPLKAFKRNPGGGIGYFEQVFLLGAGLTLARTLTVSATGVYWFLRWGRPL</sequence>
<dbReference type="STRING" id="357750.A0A2S6CDJ6"/>
<keyword evidence="2" id="KW-1185">Reference proteome</keyword>
<dbReference type="Gene3D" id="3.40.309.10">
    <property type="entry name" value="Aldehyde Dehydrogenase, Chain A, domain 2"/>
    <property type="match status" value="1"/>
</dbReference>
<organism evidence="1 2">
    <name type="scientific">Cercospora berteroae</name>
    <dbReference type="NCBI Taxonomy" id="357750"/>
    <lineage>
        <taxon>Eukaryota</taxon>
        <taxon>Fungi</taxon>
        <taxon>Dikarya</taxon>
        <taxon>Ascomycota</taxon>
        <taxon>Pezizomycotina</taxon>
        <taxon>Dothideomycetes</taxon>
        <taxon>Dothideomycetidae</taxon>
        <taxon>Mycosphaerellales</taxon>
        <taxon>Mycosphaerellaceae</taxon>
        <taxon>Cercospora</taxon>
    </lineage>
</organism>
<dbReference type="Proteomes" id="UP000237631">
    <property type="component" value="Unassembled WGS sequence"/>
</dbReference>
<dbReference type="PANTHER" id="PTHR43111:SF1">
    <property type="entry name" value="ALDEHYDE DEHYDROGENASE B-RELATED"/>
    <property type="match status" value="1"/>
</dbReference>
<dbReference type="GO" id="GO:0016620">
    <property type="term" value="F:oxidoreductase activity, acting on the aldehyde or oxo group of donors, NAD or NADP as acceptor"/>
    <property type="evidence" value="ECO:0007669"/>
    <property type="project" value="InterPro"/>
</dbReference>
<dbReference type="EMBL" id="PNEN01000488">
    <property type="protein sequence ID" value="PPJ57777.1"/>
    <property type="molecule type" value="Genomic_DNA"/>
</dbReference>
<dbReference type="OrthoDB" id="5596991at2759"/>
<name>A0A2S6CDJ6_9PEZI</name>
<gene>
    <name evidence="1" type="ORF">CBER1_00250</name>
</gene>
<dbReference type="SUPFAM" id="SSF53720">
    <property type="entry name" value="ALDH-like"/>
    <property type="match status" value="1"/>
</dbReference>
<dbReference type="InterPro" id="IPR016162">
    <property type="entry name" value="Ald_DH_N"/>
</dbReference>
<evidence type="ECO:0000313" key="1">
    <source>
        <dbReference type="EMBL" id="PPJ57777.1"/>
    </source>
</evidence>
<evidence type="ECO:0000313" key="2">
    <source>
        <dbReference type="Proteomes" id="UP000237631"/>
    </source>
</evidence>
<comment type="caution">
    <text evidence="1">The sequence shown here is derived from an EMBL/GenBank/DDBJ whole genome shotgun (WGS) entry which is preliminary data.</text>
</comment>